<dbReference type="OrthoDB" id="9797746at2"/>
<feature type="transmembrane region" description="Helical" evidence="2">
    <location>
        <begin position="80"/>
        <end position="99"/>
    </location>
</feature>
<accession>A0A518EYB4</accession>
<proteinExistence type="predicted"/>
<evidence type="ECO:0000259" key="3">
    <source>
        <dbReference type="Pfam" id="PF13937"/>
    </source>
</evidence>
<reference evidence="4 5" key="1">
    <citation type="submission" date="2019-02" db="EMBL/GenBank/DDBJ databases">
        <title>Deep-cultivation of Planctomycetes and their phenomic and genomic characterization uncovers novel biology.</title>
        <authorList>
            <person name="Wiegand S."/>
            <person name="Jogler M."/>
            <person name="Boedeker C."/>
            <person name="Pinto D."/>
            <person name="Vollmers J."/>
            <person name="Rivas-Marin E."/>
            <person name="Kohn T."/>
            <person name="Peeters S.H."/>
            <person name="Heuer A."/>
            <person name="Rast P."/>
            <person name="Oberbeckmann S."/>
            <person name="Bunk B."/>
            <person name="Jeske O."/>
            <person name="Meyerdierks A."/>
            <person name="Storesund J.E."/>
            <person name="Kallscheuer N."/>
            <person name="Luecker S."/>
            <person name="Lage O.M."/>
            <person name="Pohl T."/>
            <person name="Merkel B.J."/>
            <person name="Hornburger P."/>
            <person name="Mueller R.-W."/>
            <person name="Bruemmer F."/>
            <person name="Labrenz M."/>
            <person name="Spormann A.M."/>
            <person name="Op den Camp H."/>
            <person name="Overmann J."/>
            <person name="Amann R."/>
            <person name="Jetten M.S.M."/>
            <person name="Mascher T."/>
            <person name="Medema M.H."/>
            <person name="Devos D.P."/>
            <person name="Kaster A.-K."/>
            <person name="Ovreas L."/>
            <person name="Rohde M."/>
            <person name="Galperin M.Y."/>
            <person name="Jogler C."/>
        </authorList>
    </citation>
    <scope>NUCLEOTIDE SEQUENCE [LARGE SCALE GENOMIC DNA]</scope>
    <source>
        <strain evidence="4 5">Poly30</strain>
    </source>
</reference>
<sequence length="112" mass="12330">MTESPSRGEDADGSSGGDPTEHLSSEETATAASYWRANVRLLLVLLSIWFSVSFGCGILLAPKLNAYTLPGTGFPLGFWFAQQGSIYAFVILIFVYVVLMNRMDRRFGVQED</sequence>
<feature type="region of interest" description="Disordered" evidence="1">
    <location>
        <begin position="1"/>
        <end position="25"/>
    </location>
</feature>
<gene>
    <name evidence="4" type="ORF">Poly30_46420</name>
</gene>
<protein>
    <recommendedName>
        <fullName evidence="3">Sodium symporter small subunit domain-containing protein</fullName>
    </recommendedName>
</protein>
<evidence type="ECO:0000313" key="5">
    <source>
        <dbReference type="Proteomes" id="UP000320390"/>
    </source>
</evidence>
<dbReference type="EMBL" id="CP036434">
    <property type="protein sequence ID" value="QDV09085.1"/>
    <property type="molecule type" value="Genomic_DNA"/>
</dbReference>
<keyword evidence="2" id="KW-1133">Transmembrane helix</keyword>
<dbReference type="NCBIfam" id="TIGR03647">
    <property type="entry name" value="Na_symport_sm"/>
    <property type="match status" value="1"/>
</dbReference>
<evidence type="ECO:0000256" key="1">
    <source>
        <dbReference type="SAM" id="MobiDB-lite"/>
    </source>
</evidence>
<dbReference type="InterPro" id="IPR019886">
    <property type="entry name" value="Na_symporter_ssu"/>
</dbReference>
<feature type="domain" description="Sodium symporter small subunit" evidence="3">
    <location>
        <begin position="32"/>
        <end position="109"/>
    </location>
</feature>
<evidence type="ECO:0000313" key="4">
    <source>
        <dbReference type="EMBL" id="QDV09085.1"/>
    </source>
</evidence>
<name>A0A518EYB4_9BACT</name>
<dbReference type="Pfam" id="PF13937">
    <property type="entry name" value="DUF4212"/>
    <property type="match status" value="1"/>
</dbReference>
<keyword evidence="5" id="KW-1185">Reference proteome</keyword>
<feature type="compositionally biased region" description="Basic and acidic residues" evidence="1">
    <location>
        <begin position="1"/>
        <end position="10"/>
    </location>
</feature>
<keyword evidence="2" id="KW-0812">Transmembrane</keyword>
<feature type="transmembrane region" description="Helical" evidence="2">
    <location>
        <begin position="41"/>
        <end position="60"/>
    </location>
</feature>
<organism evidence="4 5">
    <name type="scientific">Saltatorellus ferox</name>
    <dbReference type="NCBI Taxonomy" id="2528018"/>
    <lineage>
        <taxon>Bacteria</taxon>
        <taxon>Pseudomonadati</taxon>
        <taxon>Planctomycetota</taxon>
        <taxon>Planctomycetia</taxon>
        <taxon>Planctomycetia incertae sedis</taxon>
        <taxon>Saltatorellus</taxon>
    </lineage>
</organism>
<keyword evidence="2" id="KW-0472">Membrane</keyword>
<dbReference type="AlphaFoldDB" id="A0A518EYB4"/>
<dbReference type="Proteomes" id="UP000320390">
    <property type="component" value="Chromosome"/>
</dbReference>
<evidence type="ECO:0000256" key="2">
    <source>
        <dbReference type="SAM" id="Phobius"/>
    </source>
</evidence>